<reference evidence="1 2" key="1">
    <citation type="submission" date="2021-07" db="EMBL/GenBank/DDBJ databases">
        <title>The Aristolochia fimbriata genome: insights into angiosperm evolution, floral development and chemical biosynthesis.</title>
        <authorList>
            <person name="Jiao Y."/>
        </authorList>
    </citation>
    <scope>NUCLEOTIDE SEQUENCE [LARGE SCALE GENOMIC DNA]</scope>
    <source>
        <strain evidence="1">IBCAS-2021</strain>
        <tissue evidence="1">Leaf</tissue>
    </source>
</reference>
<protein>
    <submittedName>
        <fullName evidence="1">Uncharacterized protein</fullName>
    </submittedName>
</protein>
<comment type="caution">
    <text evidence="1">The sequence shown here is derived from an EMBL/GenBank/DDBJ whole genome shotgun (WGS) entry which is preliminary data.</text>
</comment>
<dbReference type="EMBL" id="JAINDJ010000003">
    <property type="protein sequence ID" value="KAG9453357.1"/>
    <property type="molecule type" value="Genomic_DNA"/>
</dbReference>
<dbReference type="AlphaFoldDB" id="A0AAV7F0C2"/>
<evidence type="ECO:0000313" key="2">
    <source>
        <dbReference type="Proteomes" id="UP000825729"/>
    </source>
</evidence>
<organism evidence="1 2">
    <name type="scientific">Aristolochia fimbriata</name>
    <name type="common">White veined hardy Dutchman's pipe vine</name>
    <dbReference type="NCBI Taxonomy" id="158543"/>
    <lineage>
        <taxon>Eukaryota</taxon>
        <taxon>Viridiplantae</taxon>
        <taxon>Streptophyta</taxon>
        <taxon>Embryophyta</taxon>
        <taxon>Tracheophyta</taxon>
        <taxon>Spermatophyta</taxon>
        <taxon>Magnoliopsida</taxon>
        <taxon>Magnoliidae</taxon>
        <taxon>Piperales</taxon>
        <taxon>Aristolochiaceae</taxon>
        <taxon>Aristolochia</taxon>
    </lineage>
</organism>
<gene>
    <name evidence="1" type="ORF">H6P81_006261</name>
</gene>
<dbReference type="Proteomes" id="UP000825729">
    <property type="component" value="Unassembled WGS sequence"/>
</dbReference>
<keyword evidence="2" id="KW-1185">Reference proteome</keyword>
<accession>A0AAV7F0C2</accession>
<evidence type="ECO:0000313" key="1">
    <source>
        <dbReference type="EMBL" id="KAG9453357.1"/>
    </source>
</evidence>
<name>A0AAV7F0C2_ARIFI</name>
<sequence length="75" mass="8522">MNSYMSFSAEKGNLIDQAYYAFCEQIGANEDCFKRFERDAAKLLTLGSTKMLFHIMKLAYYNGCTEPSARLGSCR</sequence>
<proteinExistence type="predicted"/>